<dbReference type="AlphaFoldDB" id="A0A2H0VBP9"/>
<evidence type="ECO:0000313" key="1">
    <source>
        <dbReference type="EMBL" id="PIR96538.1"/>
    </source>
</evidence>
<gene>
    <name evidence="1" type="ORF">COT92_00595</name>
</gene>
<evidence type="ECO:0000313" key="2">
    <source>
        <dbReference type="Proteomes" id="UP000230922"/>
    </source>
</evidence>
<accession>A0A2H0VBP9</accession>
<organism evidence="1 2">
    <name type="scientific">Candidatus Doudnabacteria bacterium CG10_big_fil_rev_8_21_14_0_10_42_18</name>
    <dbReference type="NCBI Taxonomy" id="1974552"/>
    <lineage>
        <taxon>Bacteria</taxon>
        <taxon>Candidatus Doudnaibacteriota</taxon>
    </lineage>
</organism>
<proteinExistence type="predicted"/>
<name>A0A2H0VBP9_9BACT</name>
<protein>
    <submittedName>
        <fullName evidence="1">Uncharacterized protein</fullName>
    </submittedName>
</protein>
<dbReference type="EMBL" id="PFAK01000008">
    <property type="protein sequence ID" value="PIR96538.1"/>
    <property type="molecule type" value="Genomic_DNA"/>
</dbReference>
<dbReference type="Proteomes" id="UP000230922">
    <property type="component" value="Unassembled WGS sequence"/>
</dbReference>
<comment type="caution">
    <text evidence="1">The sequence shown here is derived from an EMBL/GenBank/DDBJ whole genome shotgun (WGS) entry which is preliminary data.</text>
</comment>
<sequence length="236" mass="27184">MKFYSRRDFFKSAAIGLASAELSCKKEEKEVAVKGKKEQIKPENWEMTAEESSSYVKDVLQTALQRVVDNPETILSIKDRVITEFTAIQNGQLLYQALGARRPSDPDTWAHVDYDPQQDKPVLMIFVPAVRRGLEQYSNEGFNQAELDNIIAIMYAHEQIHIEQAENYPFKDRFLRPDPYLTIKDEATAYGKTILEIMRPLMEKGARLPQNYINNSQQLKLVGDDYTNPAWISSFR</sequence>
<reference evidence="2" key="1">
    <citation type="submission" date="2017-09" db="EMBL/GenBank/DDBJ databases">
        <title>Depth-based differentiation of microbial function through sediment-hosted aquifers and enrichment of novel symbionts in the deep terrestrial subsurface.</title>
        <authorList>
            <person name="Probst A.J."/>
            <person name="Ladd B."/>
            <person name="Jarett J.K."/>
            <person name="Geller-Mcgrath D.E."/>
            <person name="Sieber C.M.K."/>
            <person name="Emerson J.B."/>
            <person name="Anantharaman K."/>
            <person name="Thomas B.C."/>
            <person name="Malmstrom R."/>
            <person name="Stieglmeier M."/>
            <person name="Klingl A."/>
            <person name="Woyke T."/>
            <person name="Ryan C.M."/>
            <person name="Banfield J.F."/>
        </authorList>
    </citation>
    <scope>NUCLEOTIDE SEQUENCE [LARGE SCALE GENOMIC DNA]</scope>
</reference>